<dbReference type="PROSITE" id="PS51752">
    <property type="entry name" value="JACALIN_LECTIN"/>
    <property type="match status" value="1"/>
</dbReference>
<evidence type="ECO:0000313" key="2">
    <source>
        <dbReference type="EMBL" id="MDC2961080.1"/>
    </source>
</evidence>
<dbReference type="InterPro" id="IPR036404">
    <property type="entry name" value="Jacalin-like_lectin_dom_sf"/>
</dbReference>
<proteinExistence type="predicted"/>
<feature type="non-terminal residue" evidence="2">
    <location>
        <position position="1"/>
    </location>
</feature>
<dbReference type="CDD" id="cd09615">
    <property type="entry name" value="Jacalin_EEP"/>
    <property type="match status" value="1"/>
</dbReference>
<dbReference type="Proteomes" id="UP001221328">
    <property type="component" value="Unassembled WGS sequence"/>
</dbReference>
<organism evidence="2 3">
    <name type="scientific">Streptomyces gilvifuscus</name>
    <dbReference type="NCBI Taxonomy" id="1550617"/>
    <lineage>
        <taxon>Bacteria</taxon>
        <taxon>Bacillati</taxon>
        <taxon>Actinomycetota</taxon>
        <taxon>Actinomycetes</taxon>
        <taxon>Kitasatosporales</taxon>
        <taxon>Streptomycetaceae</taxon>
        <taxon>Streptomyces</taxon>
    </lineage>
</organism>
<dbReference type="Pfam" id="PF01419">
    <property type="entry name" value="Jacalin"/>
    <property type="match status" value="1"/>
</dbReference>
<dbReference type="SMART" id="SM00915">
    <property type="entry name" value="Jacalin"/>
    <property type="match status" value="1"/>
</dbReference>
<protein>
    <submittedName>
        <fullName evidence="2">Jacalin-like lectin</fullName>
    </submittedName>
</protein>
<dbReference type="EMBL" id="JAQOSK010000029">
    <property type="protein sequence ID" value="MDC2961080.1"/>
    <property type="molecule type" value="Genomic_DNA"/>
</dbReference>
<dbReference type="RefSeq" id="WP_272178999.1">
    <property type="nucleotide sequence ID" value="NZ_JAQOSK010000029.1"/>
</dbReference>
<dbReference type="InterPro" id="IPR036691">
    <property type="entry name" value="Endo/exonu/phosph_ase_sf"/>
</dbReference>
<reference evidence="2 3" key="1">
    <citation type="journal article" date="2015" name="Int. J. Syst. Evol. Microbiol.">
        <title>Streptomyces gilvifuscus sp. nov., an actinomycete that produces antibacterial compounds isolated from soil.</title>
        <authorList>
            <person name="Nguyen T.M."/>
            <person name="Kim J."/>
        </authorList>
    </citation>
    <scope>NUCLEOTIDE SEQUENCE [LARGE SCALE GENOMIC DNA]</scope>
    <source>
        <strain evidence="2 3">T113</strain>
    </source>
</reference>
<comment type="caution">
    <text evidence="2">The sequence shown here is derived from an EMBL/GenBank/DDBJ whole genome shotgun (WGS) entry which is preliminary data.</text>
</comment>
<gene>
    <name evidence="2" type="ORF">PO587_42325</name>
</gene>
<dbReference type="InterPro" id="IPR001229">
    <property type="entry name" value="Jacalin-like_lectin_dom"/>
</dbReference>
<evidence type="ECO:0000313" key="3">
    <source>
        <dbReference type="Proteomes" id="UP001221328"/>
    </source>
</evidence>
<evidence type="ECO:0000259" key="1">
    <source>
        <dbReference type="PROSITE" id="PS51752"/>
    </source>
</evidence>
<name>A0ABT5G877_9ACTN</name>
<dbReference type="Gene3D" id="2.100.10.30">
    <property type="entry name" value="Jacalin-like lectin domain"/>
    <property type="match status" value="1"/>
</dbReference>
<sequence>DAWVQLIRGGTPPAKGSDALVCDQSGATVPNTCEVVDKILYRGSKLVTLNATSYNNEHAKFLTSDGLMLSDHDPITASFTWSRNSAFQLSDQFGGPHGDYYNDIDSVPAGARATTIALRSGSRVDQMSLTLANGTTLAHGGTGGTASSLTLGSGEYVTDAQLCQGTYNDQTRIFYAKFTTNLGRTLAGGTTTSDCVTRTAPSGWQIAGFHGRSGDEVDKIGFIYTQR</sequence>
<accession>A0ABT5G877</accession>
<keyword evidence="3" id="KW-1185">Reference proteome</keyword>
<dbReference type="SUPFAM" id="SSF51101">
    <property type="entry name" value="Mannose-binding lectins"/>
    <property type="match status" value="1"/>
</dbReference>
<feature type="domain" description="Jacalin-type lectin" evidence="1">
    <location>
        <begin position="87"/>
        <end position="226"/>
    </location>
</feature>
<dbReference type="SUPFAM" id="SSF56219">
    <property type="entry name" value="DNase I-like"/>
    <property type="match status" value="1"/>
</dbReference>